<dbReference type="Pfam" id="PF21307">
    <property type="entry name" value="Glyco_hydro_95_C"/>
    <property type="match status" value="1"/>
</dbReference>
<evidence type="ECO:0000313" key="5">
    <source>
        <dbReference type="Proteomes" id="UP000188181"/>
    </source>
</evidence>
<dbReference type="Gene3D" id="1.50.10.10">
    <property type="match status" value="1"/>
</dbReference>
<dbReference type="InterPro" id="IPR054363">
    <property type="entry name" value="GH95_cat"/>
</dbReference>
<evidence type="ECO:0000259" key="1">
    <source>
        <dbReference type="Pfam" id="PF14498"/>
    </source>
</evidence>
<dbReference type="InterPro" id="IPR016518">
    <property type="entry name" value="Alpha-L-fucosidase"/>
</dbReference>
<evidence type="ECO:0000259" key="2">
    <source>
        <dbReference type="Pfam" id="PF21307"/>
    </source>
</evidence>
<evidence type="ECO:0000259" key="3">
    <source>
        <dbReference type="Pfam" id="PF22124"/>
    </source>
</evidence>
<dbReference type="SUPFAM" id="SSF48208">
    <property type="entry name" value="Six-hairpin glycosidases"/>
    <property type="match status" value="1"/>
</dbReference>
<feature type="domain" description="Alpha fucosidase A-like C-terminal" evidence="2">
    <location>
        <begin position="717"/>
        <end position="778"/>
    </location>
</feature>
<dbReference type="EMBL" id="CP019646">
    <property type="protein sequence ID" value="AQQ72492.1"/>
    <property type="molecule type" value="Genomic_DNA"/>
</dbReference>
<evidence type="ECO:0000313" key="4">
    <source>
        <dbReference type="EMBL" id="AQQ72492.1"/>
    </source>
</evidence>
<proteinExistence type="predicted"/>
<dbReference type="InterPro" id="IPR049053">
    <property type="entry name" value="AFCA-like_C"/>
</dbReference>
<dbReference type="OrthoDB" id="9802600at2"/>
<dbReference type="Pfam" id="PF22124">
    <property type="entry name" value="Glyco_hydro_95_cat"/>
    <property type="match status" value="1"/>
</dbReference>
<feature type="domain" description="Glycosyl hydrolase family 95 catalytic" evidence="3">
    <location>
        <begin position="282"/>
        <end position="714"/>
    </location>
</feature>
<dbReference type="PANTHER" id="PTHR31084:SF0">
    <property type="entry name" value="ALPHA-L-FUCOSIDASE 2"/>
    <property type="match status" value="1"/>
</dbReference>
<dbReference type="InterPro" id="IPR008928">
    <property type="entry name" value="6-hairpin_glycosidase_sf"/>
</dbReference>
<dbReference type="PIRSF" id="PIRSF007663">
    <property type="entry name" value="UCP007663"/>
    <property type="match status" value="1"/>
</dbReference>
<dbReference type="Proteomes" id="UP000188181">
    <property type="component" value="Chromosome"/>
</dbReference>
<accession>A0A1Q2MJC2</accession>
<dbReference type="AlphaFoldDB" id="A0A1Q2MJC2"/>
<dbReference type="Pfam" id="PF14498">
    <property type="entry name" value="Glyco_hyd_65N_2"/>
    <property type="match status" value="1"/>
</dbReference>
<dbReference type="PANTHER" id="PTHR31084">
    <property type="entry name" value="ALPHA-L-FUCOSIDASE 2"/>
    <property type="match status" value="1"/>
</dbReference>
<name>A0A1Q2MJC2_9BACT</name>
<dbReference type="InterPro" id="IPR027414">
    <property type="entry name" value="GH95_N_dom"/>
</dbReference>
<dbReference type="GO" id="GO:0004560">
    <property type="term" value="F:alpha-L-fucosidase activity"/>
    <property type="evidence" value="ECO:0007669"/>
    <property type="project" value="InterPro"/>
</dbReference>
<keyword evidence="5" id="KW-1185">Reference proteome</keyword>
<dbReference type="GO" id="GO:0005975">
    <property type="term" value="P:carbohydrate metabolic process"/>
    <property type="evidence" value="ECO:0007669"/>
    <property type="project" value="InterPro"/>
</dbReference>
<dbReference type="Gene3D" id="2.70.98.50">
    <property type="entry name" value="putative glycoside hydrolase family protein from bacillus halodurans"/>
    <property type="match status" value="1"/>
</dbReference>
<dbReference type="KEGG" id="pbas:SMSP2_02878"/>
<protein>
    <submittedName>
        <fullName evidence="4">Uncharacterized protein</fullName>
    </submittedName>
</protein>
<dbReference type="STRING" id="1851148.SMSP2_02878"/>
<gene>
    <name evidence="4" type="ORF">SMSP2_02878</name>
</gene>
<reference evidence="5" key="1">
    <citation type="submission" date="2017-02" db="EMBL/GenBank/DDBJ databases">
        <title>Comparative genomics and description of representatives of a novel lineage of planctomycetes thriving in anoxic sediments.</title>
        <authorList>
            <person name="Spring S."/>
            <person name="Bunk B."/>
            <person name="Sproer C."/>
        </authorList>
    </citation>
    <scope>NUCLEOTIDE SEQUENCE [LARGE SCALE GENOMIC DNA]</scope>
    <source>
        <strain evidence="5">SM-Chi-D1</strain>
    </source>
</reference>
<organism evidence="4 5">
    <name type="scientific">Limihaloglobus sulfuriphilus</name>
    <dbReference type="NCBI Taxonomy" id="1851148"/>
    <lineage>
        <taxon>Bacteria</taxon>
        <taxon>Pseudomonadati</taxon>
        <taxon>Planctomycetota</taxon>
        <taxon>Phycisphaerae</taxon>
        <taxon>Sedimentisphaerales</taxon>
        <taxon>Sedimentisphaeraceae</taxon>
        <taxon>Limihaloglobus</taxon>
    </lineage>
</organism>
<sequence>MFMENKSFKAVSFYVIIVISFNVILEAGELKLWYDEPAKQWSQALPVGNGRLGAMVFGRADQELIQLNEDSIWAGQGYYKPMPQMLENLPQVRQLIFDGKYREAQDLAKKTMTIKNDPRFGSYRPLGDMKITFEGIENFQKYHRQLDLDTAIASTRFDTVNGTYTRELFCSYPDQVMVVFLKGDQPNQIFCEIELTRQHRAVTKAIDDSTLSLKGQCEHGGVKFGALARVVLTGGSVKTENDKIKITAADSVVLYLTANTSYYHDDYMEICQKQIDKALSRGYEKIRKDHIADHQRLFRRVRLDLGTTEVSLLPTDERLKLIKEDTEEMKDDSDLAALLFQYGRYLLIASSRPATLPANLQGIWNPLFDPPWFSDYHVNINTQMNYWPVENCNLAELAEPLYDFIDRCTKYGRIAAKERYGCRGFVLSSCTNIWAVSEMRSGLVGLWQEGAGWACRQLWEHYLFSQDKEFLAERAYPRLKEIAQFYLDLLVEHPKYGWLVSGPTISPENMFIIPGEEPEPDHLARAGREGSGIDSDKKASVSMGPTMANQIIRDIFTQCIYASEILKVDQKFRSELIEKRSRLAPMQIGKYGQLQEWLEDFEEAKPGHRHVSHLYGLQPGSQITLRGTPELAAAARKTLERRLEHGGGWTGWSAAWLTNIWARLEDGEQAYKALKSQMRNCMFDNLLDNHYRADGAVFQIDGNFGAANAVAEMLLASHTGEIHLLPALPKYWEDGYVKGLCARGGFEVDIYWQNGKLSKAAISSKYGGRCRLRYGGKIIGFDTGIGKNYNLDSSLKITF</sequence>
<feature type="domain" description="Glycosyl hydrolase family 95 N-terminal" evidence="1">
    <location>
        <begin position="32"/>
        <end position="263"/>
    </location>
</feature>
<dbReference type="InterPro" id="IPR012341">
    <property type="entry name" value="6hp_glycosidase-like_sf"/>
</dbReference>